<dbReference type="GO" id="GO:0003677">
    <property type="term" value="F:DNA binding"/>
    <property type="evidence" value="ECO:0007669"/>
    <property type="project" value="UniProtKB-KW"/>
</dbReference>
<feature type="compositionally biased region" description="Basic residues" evidence="5">
    <location>
        <begin position="1"/>
        <end position="14"/>
    </location>
</feature>
<dbReference type="AlphaFoldDB" id="A0A9N8F203"/>
<evidence type="ECO:0000256" key="4">
    <source>
        <dbReference type="ARBA" id="ARBA00023242"/>
    </source>
</evidence>
<evidence type="ECO:0000259" key="6">
    <source>
        <dbReference type="Pfam" id="PF00125"/>
    </source>
</evidence>
<name>A0A9N8F203_9STRA</name>
<sequence length="247" mass="27618">MARTKLKVASKKPHSSTATAVGGKLIGRDKPRNKLKRRNLHKAIHEIRDYQMSTDELIPRAPFVRVVKDISQDVLKDKDALFKLKPDQVRWSKEAIDALKATIEDDLTNVFKQAVKCQLHAKRTTLMPSDMKLYMNIAESQKNFYDNVSHDHVKLASARKEIKTKKKASKDVDSDEETVRTQGGGGAAIQPDQEKNVKNKDANPGNKQGGSIKNPYKADQSGWLPCGECNNLAGGAFKCIRCEKEYA</sequence>
<protein>
    <submittedName>
        <fullName evidence="7">Histone H3</fullName>
    </submittedName>
</protein>
<dbReference type="InterPro" id="IPR000164">
    <property type="entry name" value="Histone_H3/CENP-A"/>
</dbReference>
<dbReference type="Gene3D" id="1.10.20.10">
    <property type="entry name" value="Histone, subunit A"/>
    <property type="match status" value="1"/>
</dbReference>
<comment type="caution">
    <text evidence="7">The sequence shown here is derived from an EMBL/GenBank/DDBJ whole genome shotgun (WGS) entry which is preliminary data.</text>
</comment>
<feature type="domain" description="Core Histone H2A/H2B/H3" evidence="6">
    <location>
        <begin position="42"/>
        <end position="136"/>
    </location>
</feature>
<organism evidence="7 8">
    <name type="scientific">Seminavis robusta</name>
    <dbReference type="NCBI Taxonomy" id="568900"/>
    <lineage>
        <taxon>Eukaryota</taxon>
        <taxon>Sar</taxon>
        <taxon>Stramenopiles</taxon>
        <taxon>Ochrophyta</taxon>
        <taxon>Bacillariophyta</taxon>
        <taxon>Bacillariophyceae</taxon>
        <taxon>Bacillariophycidae</taxon>
        <taxon>Naviculales</taxon>
        <taxon>Naviculaceae</taxon>
        <taxon>Seminavis</taxon>
    </lineage>
</organism>
<dbReference type="GO" id="GO:0030527">
    <property type="term" value="F:structural constituent of chromatin"/>
    <property type="evidence" value="ECO:0007669"/>
    <property type="project" value="InterPro"/>
</dbReference>
<feature type="compositionally biased region" description="Basic and acidic residues" evidence="5">
    <location>
        <begin position="192"/>
        <end position="201"/>
    </location>
</feature>
<dbReference type="InterPro" id="IPR007125">
    <property type="entry name" value="H2A/H2B/H3"/>
</dbReference>
<reference evidence="7" key="1">
    <citation type="submission" date="2020-06" db="EMBL/GenBank/DDBJ databases">
        <authorList>
            <consortium name="Plant Systems Biology data submission"/>
        </authorList>
    </citation>
    <scope>NUCLEOTIDE SEQUENCE</scope>
    <source>
        <strain evidence="7">D6</strain>
    </source>
</reference>
<dbReference type="Proteomes" id="UP001153069">
    <property type="component" value="Unassembled WGS sequence"/>
</dbReference>
<dbReference type="SMART" id="SM00428">
    <property type="entry name" value="H3"/>
    <property type="match status" value="1"/>
</dbReference>
<evidence type="ECO:0000256" key="5">
    <source>
        <dbReference type="SAM" id="MobiDB-lite"/>
    </source>
</evidence>
<feature type="region of interest" description="Disordered" evidence="5">
    <location>
        <begin position="1"/>
        <end position="29"/>
    </location>
</feature>
<evidence type="ECO:0000256" key="2">
    <source>
        <dbReference type="ARBA" id="ARBA00010343"/>
    </source>
</evidence>
<evidence type="ECO:0000313" key="8">
    <source>
        <dbReference type="Proteomes" id="UP001153069"/>
    </source>
</evidence>
<keyword evidence="3" id="KW-0238">DNA-binding</keyword>
<keyword evidence="4" id="KW-0539">Nucleus</keyword>
<accession>A0A9N8F203</accession>
<dbReference type="PRINTS" id="PR00622">
    <property type="entry name" value="HISTONEH3"/>
</dbReference>
<evidence type="ECO:0000313" key="7">
    <source>
        <dbReference type="EMBL" id="CAB9530490.1"/>
    </source>
</evidence>
<dbReference type="GO" id="GO:0000786">
    <property type="term" value="C:nucleosome"/>
    <property type="evidence" value="ECO:0007669"/>
    <property type="project" value="InterPro"/>
</dbReference>
<dbReference type="PANTHER" id="PTHR45810">
    <property type="entry name" value="HISTONE H3.2"/>
    <property type="match status" value="1"/>
</dbReference>
<dbReference type="GO" id="GO:0005634">
    <property type="term" value="C:nucleus"/>
    <property type="evidence" value="ECO:0007669"/>
    <property type="project" value="UniProtKB-SubCell"/>
</dbReference>
<keyword evidence="8" id="KW-1185">Reference proteome</keyword>
<dbReference type="PANTHER" id="PTHR45810:SF1">
    <property type="entry name" value="HISTONE H3-LIKE CENTROMERIC PROTEIN A"/>
    <property type="match status" value="1"/>
</dbReference>
<dbReference type="OrthoDB" id="420022at2759"/>
<evidence type="ECO:0000256" key="3">
    <source>
        <dbReference type="ARBA" id="ARBA00023125"/>
    </source>
</evidence>
<dbReference type="GO" id="GO:0046982">
    <property type="term" value="F:protein heterodimerization activity"/>
    <property type="evidence" value="ECO:0007669"/>
    <property type="project" value="InterPro"/>
</dbReference>
<dbReference type="Pfam" id="PF00125">
    <property type="entry name" value="Histone"/>
    <property type="match status" value="1"/>
</dbReference>
<comment type="subcellular location">
    <subcellularLocation>
        <location evidence="1">Nucleus</location>
    </subcellularLocation>
</comment>
<dbReference type="EMBL" id="CAICTM010002899">
    <property type="protein sequence ID" value="CAB9530490.1"/>
    <property type="molecule type" value="Genomic_DNA"/>
</dbReference>
<comment type="similarity">
    <text evidence="2">Belongs to the histone H3 family.</text>
</comment>
<gene>
    <name evidence="7" type="ORF">SEMRO_2901_G339790.1</name>
</gene>
<feature type="region of interest" description="Disordered" evidence="5">
    <location>
        <begin position="166"/>
        <end position="217"/>
    </location>
</feature>
<evidence type="ECO:0000256" key="1">
    <source>
        <dbReference type="ARBA" id="ARBA00004123"/>
    </source>
</evidence>
<dbReference type="SUPFAM" id="SSF47113">
    <property type="entry name" value="Histone-fold"/>
    <property type="match status" value="1"/>
</dbReference>
<dbReference type="InterPro" id="IPR009072">
    <property type="entry name" value="Histone-fold"/>
</dbReference>
<proteinExistence type="inferred from homology"/>